<evidence type="ECO:0000256" key="1">
    <source>
        <dbReference type="ARBA" id="ARBA00022722"/>
    </source>
</evidence>
<accession>A0A1E3PZL2</accession>
<sequence>MRKRPPDDSTHPAHPVPPLPDRFFDQYASAPRVGDDPELHDGRTRQSPHIEGRWPTHVYCEWIPTETESTSLDLLVPPTASSLVHSPLGAPLPLHISLSQSLMLATDDRDDFVRSVWAAINDSLPSFSVKFTSADWLMNPSHTREFYALRATPSDQLTAILDATNHVCQAMSYPTLDDATFHVSLAWRLPDQANSKRPRRDDSDERQQSVMDTLEVNVEAVKIKIGRTVYRKDLKS</sequence>
<gene>
    <name evidence="8" type="ORF">LIPSTDRAFT_106772</name>
</gene>
<dbReference type="EMBL" id="KV454299">
    <property type="protein sequence ID" value="ODQ70885.1"/>
    <property type="molecule type" value="Genomic_DNA"/>
</dbReference>
<reference evidence="8 9" key="1">
    <citation type="journal article" date="2016" name="Proc. Natl. Acad. Sci. U.S.A.">
        <title>Comparative genomics of biotechnologically important yeasts.</title>
        <authorList>
            <person name="Riley R."/>
            <person name="Haridas S."/>
            <person name="Wolfe K.H."/>
            <person name="Lopes M.R."/>
            <person name="Hittinger C.T."/>
            <person name="Goeker M."/>
            <person name="Salamov A.A."/>
            <person name="Wisecaver J.H."/>
            <person name="Long T.M."/>
            <person name="Calvey C.H."/>
            <person name="Aerts A.L."/>
            <person name="Barry K.W."/>
            <person name="Choi C."/>
            <person name="Clum A."/>
            <person name="Coughlan A.Y."/>
            <person name="Deshpande S."/>
            <person name="Douglass A.P."/>
            <person name="Hanson S.J."/>
            <person name="Klenk H.-P."/>
            <person name="LaButti K.M."/>
            <person name="Lapidus A."/>
            <person name="Lindquist E.A."/>
            <person name="Lipzen A.M."/>
            <person name="Meier-Kolthoff J.P."/>
            <person name="Ohm R.A."/>
            <person name="Otillar R.P."/>
            <person name="Pangilinan J.L."/>
            <person name="Peng Y."/>
            <person name="Rokas A."/>
            <person name="Rosa C.A."/>
            <person name="Scheuner C."/>
            <person name="Sibirny A.A."/>
            <person name="Slot J.C."/>
            <person name="Stielow J.B."/>
            <person name="Sun H."/>
            <person name="Kurtzman C.P."/>
            <person name="Blackwell M."/>
            <person name="Grigoriev I.V."/>
            <person name="Jeffries T.W."/>
        </authorList>
    </citation>
    <scope>NUCLEOTIDE SEQUENCE [LARGE SCALE GENOMIC DNA]</scope>
    <source>
        <strain evidence="8 9">NRRL Y-11557</strain>
    </source>
</reference>
<feature type="compositionally biased region" description="Basic and acidic residues" evidence="7">
    <location>
        <begin position="33"/>
        <end position="49"/>
    </location>
</feature>
<evidence type="ECO:0000256" key="6">
    <source>
        <dbReference type="ARBA" id="ARBA00030030"/>
    </source>
</evidence>
<keyword evidence="3" id="KW-0456">Lyase</keyword>
<dbReference type="GO" id="GO:0000175">
    <property type="term" value="F:3'-5'-RNA exonuclease activity"/>
    <property type="evidence" value="ECO:0007669"/>
    <property type="project" value="TreeGrafter"/>
</dbReference>
<keyword evidence="1" id="KW-0540">Nuclease</keyword>
<evidence type="ECO:0000256" key="5">
    <source>
        <dbReference type="ARBA" id="ARBA00029543"/>
    </source>
</evidence>
<dbReference type="GO" id="GO:0034477">
    <property type="term" value="P:U6 snRNA 3'-end processing"/>
    <property type="evidence" value="ECO:0007669"/>
    <property type="project" value="InterPro"/>
</dbReference>
<dbReference type="InterPro" id="IPR027521">
    <property type="entry name" value="Usb1"/>
</dbReference>
<evidence type="ECO:0000256" key="3">
    <source>
        <dbReference type="ARBA" id="ARBA00023239"/>
    </source>
</evidence>
<evidence type="ECO:0000256" key="4">
    <source>
        <dbReference type="ARBA" id="ARBA00023242"/>
    </source>
</evidence>
<dbReference type="GO" id="GO:0005634">
    <property type="term" value="C:nucleus"/>
    <property type="evidence" value="ECO:0007669"/>
    <property type="project" value="TreeGrafter"/>
</dbReference>
<feature type="region of interest" description="Disordered" evidence="7">
    <location>
        <begin position="1"/>
        <end position="49"/>
    </location>
</feature>
<feature type="compositionally biased region" description="Basic and acidic residues" evidence="7">
    <location>
        <begin position="1"/>
        <end position="11"/>
    </location>
</feature>
<dbReference type="AlphaFoldDB" id="A0A1E3PZL2"/>
<dbReference type="Proteomes" id="UP000094385">
    <property type="component" value="Unassembled WGS sequence"/>
</dbReference>
<keyword evidence="9" id="KW-1185">Reference proteome</keyword>
<dbReference type="STRING" id="675824.A0A1E3PZL2"/>
<dbReference type="Gene3D" id="3.90.1140.10">
    <property type="entry name" value="Cyclic phosphodiesterase"/>
    <property type="match status" value="1"/>
</dbReference>
<evidence type="ECO:0000256" key="2">
    <source>
        <dbReference type="ARBA" id="ARBA00022801"/>
    </source>
</evidence>
<dbReference type="PANTHER" id="PTHR13522:SF3">
    <property type="entry name" value="U6 SNRNA PHOSPHODIESTERASE 1"/>
    <property type="match status" value="1"/>
</dbReference>
<evidence type="ECO:0000256" key="7">
    <source>
        <dbReference type="SAM" id="MobiDB-lite"/>
    </source>
</evidence>
<dbReference type="GO" id="GO:0016829">
    <property type="term" value="F:lyase activity"/>
    <property type="evidence" value="ECO:0007669"/>
    <property type="project" value="UniProtKB-KW"/>
</dbReference>
<proteinExistence type="predicted"/>
<evidence type="ECO:0000313" key="8">
    <source>
        <dbReference type="EMBL" id="ODQ70885.1"/>
    </source>
</evidence>
<organism evidence="8 9">
    <name type="scientific">Lipomyces starkeyi NRRL Y-11557</name>
    <dbReference type="NCBI Taxonomy" id="675824"/>
    <lineage>
        <taxon>Eukaryota</taxon>
        <taxon>Fungi</taxon>
        <taxon>Dikarya</taxon>
        <taxon>Ascomycota</taxon>
        <taxon>Saccharomycotina</taxon>
        <taxon>Lipomycetes</taxon>
        <taxon>Lipomycetales</taxon>
        <taxon>Lipomycetaceae</taxon>
        <taxon>Lipomyces</taxon>
    </lineage>
</organism>
<dbReference type="Pfam" id="PF09749">
    <property type="entry name" value="HVSL"/>
    <property type="match status" value="1"/>
</dbReference>
<keyword evidence="4" id="KW-0539">Nucleus</keyword>
<name>A0A1E3PZL2_LIPST</name>
<evidence type="ECO:0000313" key="9">
    <source>
        <dbReference type="Proteomes" id="UP000094385"/>
    </source>
</evidence>
<dbReference type="PANTHER" id="PTHR13522">
    <property type="entry name" value="U6 SNRNA PHOSPHODIESTERASE 1"/>
    <property type="match status" value="1"/>
</dbReference>
<protein>
    <recommendedName>
        <fullName evidence="5">U6 snRNA phosphodiesterase 1</fullName>
    </recommendedName>
    <alternativeName>
        <fullName evidence="6">3'-5' RNA exonuclease USB1</fullName>
    </alternativeName>
</protein>
<keyword evidence="2" id="KW-0378">Hydrolase</keyword>
<dbReference type="OrthoDB" id="49151at2759"/>